<feature type="compositionally biased region" description="Basic and acidic residues" evidence="1">
    <location>
        <begin position="13"/>
        <end position="31"/>
    </location>
</feature>
<protein>
    <submittedName>
        <fullName evidence="2">Uncharacterized protein</fullName>
    </submittedName>
</protein>
<organism evidence="2 3">
    <name type="scientific">Candidatus Vogelbacteria bacterium CG10_big_fil_rev_8_21_14_0_10_51_16</name>
    <dbReference type="NCBI Taxonomy" id="1975045"/>
    <lineage>
        <taxon>Bacteria</taxon>
        <taxon>Candidatus Vogeliibacteriota</taxon>
    </lineage>
</organism>
<evidence type="ECO:0000256" key="1">
    <source>
        <dbReference type="SAM" id="MobiDB-lite"/>
    </source>
</evidence>
<proteinExistence type="predicted"/>
<name>A0A2H0RF39_9BACT</name>
<dbReference type="EMBL" id="PCYI01000006">
    <property type="protein sequence ID" value="PIR45077.1"/>
    <property type="molecule type" value="Genomic_DNA"/>
</dbReference>
<dbReference type="AlphaFoldDB" id="A0A2H0RF39"/>
<comment type="caution">
    <text evidence="2">The sequence shown here is derived from an EMBL/GenBank/DDBJ whole genome shotgun (WGS) entry which is preliminary data.</text>
</comment>
<reference evidence="2 3" key="1">
    <citation type="submission" date="2017-09" db="EMBL/GenBank/DDBJ databases">
        <title>Depth-based differentiation of microbial function through sediment-hosted aquifers and enrichment of novel symbionts in the deep terrestrial subsurface.</title>
        <authorList>
            <person name="Probst A.J."/>
            <person name="Ladd B."/>
            <person name="Jarett J.K."/>
            <person name="Geller-Mcgrath D.E."/>
            <person name="Sieber C.M."/>
            <person name="Emerson J.B."/>
            <person name="Anantharaman K."/>
            <person name="Thomas B.C."/>
            <person name="Malmstrom R."/>
            <person name="Stieglmeier M."/>
            <person name="Klingl A."/>
            <person name="Woyke T."/>
            <person name="Ryan C.M."/>
            <person name="Banfield J.F."/>
        </authorList>
    </citation>
    <scope>NUCLEOTIDE SEQUENCE [LARGE SCALE GENOMIC DNA]</scope>
    <source>
        <strain evidence="2">CG10_big_fil_rev_8_21_14_0_10_51_16</strain>
    </source>
</reference>
<accession>A0A2H0RF39</accession>
<feature type="region of interest" description="Disordered" evidence="1">
    <location>
        <begin position="13"/>
        <end position="36"/>
    </location>
</feature>
<evidence type="ECO:0000313" key="2">
    <source>
        <dbReference type="EMBL" id="PIR45077.1"/>
    </source>
</evidence>
<sequence>MYAPGEEYQLLEADSKRPFAVEEGEGKERRNNPTFKTPSGWKKHWREKIEKWGCARNPHVVFEESDYYPAWVYDLSSHGEEPREVDEVLRRGITGWNYSNIGQAPGSRLTYVRLGARTPQCTDISDWCACIKLWRFLPYENGIVKRKPDDDRYYDSDFVTFVANSRIEKLRERIAKQVSTRRFPRITDVNRWSGIRLPMVILP</sequence>
<evidence type="ECO:0000313" key="3">
    <source>
        <dbReference type="Proteomes" id="UP000228767"/>
    </source>
</evidence>
<dbReference type="Proteomes" id="UP000228767">
    <property type="component" value="Unassembled WGS sequence"/>
</dbReference>
<gene>
    <name evidence="2" type="ORF">COV10_00945</name>
</gene>